<reference evidence="2 3" key="1">
    <citation type="submission" date="2018-09" db="EMBL/GenBank/DDBJ databases">
        <title>Genome Sequence of Paenibacillus lautus Strain E7593-69, Azo Dye-Degrading Bacteria, Isolated from Commercial Tattoo Inks.</title>
        <authorList>
            <person name="Nho S.W."/>
            <person name="Kim S.-J."/>
            <person name="Kweon O."/>
            <person name="Cerniglia C.E."/>
        </authorList>
    </citation>
    <scope>NUCLEOTIDE SEQUENCE [LARGE SCALE GENOMIC DNA]</scope>
    <source>
        <strain evidence="2 3">E7593-69</strain>
    </source>
</reference>
<dbReference type="KEGG" id="plw:D5F53_26680"/>
<feature type="transmembrane region" description="Helical" evidence="1">
    <location>
        <begin position="42"/>
        <end position="60"/>
    </location>
</feature>
<dbReference type="EMBL" id="CP032412">
    <property type="protein sequence ID" value="AYB46675.1"/>
    <property type="molecule type" value="Genomic_DNA"/>
</dbReference>
<protein>
    <submittedName>
        <fullName evidence="2">Uncharacterized protein</fullName>
    </submittedName>
</protein>
<keyword evidence="1" id="KW-0472">Membrane</keyword>
<accession>A0A385TZE3</accession>
<sequence length="63" mass="6740">MEKLMLIVALTALAVTFVLFVGNIVNNGLSAAFKLNSRAKRLAVVLIIVYAVSISGFALLHHS</sequence>
<keyword evidence="1" id="KW-0812">Transmembrane</keyword>
<evidence type="ECO:0000313" key="3">
    <source>
        <dbReference type="Proteomes" id="UP000266552"/>
    </source>
</evidence>
<name>A0A385TZE3_PAELA</name>
<keyword evidence="3" id="KW-1185">Reference proteome</keyword>
<dbReference type="RefSeq" id="WP_119850229.1">
    <property type="nucleotide sequence ID" value="NZ_CP032412.1"/>
</dbReference>
<keyword evidence="1" id="KW-1133">Transmembrane helix</keyword>
<evidence type="ECO:0000313" key="2">
    <source>
        <dbReference type="EMBL" id="AYB46675.1"/>
    </source>
</evidence>
<gene>
    <name evidence="2" type="ORF">D5F53_26680</name>
</gene>
<evidence type="ECO:0000256" key="1">
    <source>
        <dbReference type="SAM" id="Phobius"/>
    </source>
</evidence>
<dbReference type="Proteomes" id="UP000266552">
    <property type="component" value="Chromosome"/>
</dbReference>
<dbReference type="AlphaFoldDB" id="A0A385TZE3"/>
<proteinExistence type="predicted"/>
<organism evidence="2 3">
    <name type="scientific">Paenibacillus lautus</name>
    <name type="common">Bacillus lautus</name>
    <dbReference type="NCBI Taxonomy" id="1401"/>
    <lineage>
        <taxon>Bacteria</taxon>
        <taxon>Bacillati</taxon>
        <taxon>Bacillota</taxon>
        <taxon>Bacilli</taxon>
        <taxon>Bacillales</taxon>
        <taxon>Paenibacillaceae</taxon>
        <taxon>Paenibacillus</taxon>
    </lineage>
</organism>